<dbReference type="SUPFAM" id="SSF54909">
    <property type="entry name" value="Dimeric alpha+beta barrel"/>
    <property type="match status" value="1"/>
</dbReference>
<evidence type="ECO:0000313" key="1">
    <source>
        <dbReference type="EMBL" id="MFB8773645.1"/>
    </source>
</evidence>
<dbReference type="RefSeq" id="WP_376732438.1">
    <property type="nucleotide sequence ID" value="NZ_JAYMRP010000009.1"/>
</dbReference>
<sequence length="126" mass="14195">MPTLPWTRPNTPPPAVEVHVFASRFETRTRWGALLFLARTPRVWRQVSRAPGAYGASLRAEPFKRTFWTLSAWESRDALKAFAHAGAHAPTARGLAPQMRDAKFVTWTASSDDLPLSWTEAVHRLT</sequence>
<gene>
    <name evidence="1" type="ORF">VSS16_13030</name>
</gene>
<dbReference type="Proteomes" id="UP001585080">
    <property type="component" value="Unassembled WGS sequence"/>
</dbReference>
<dbReference type="InterPro" id="IPR011008">
    <property type="entry name" value="Dimeric_a/b-barrel"/>
</dbReference>
<proteinExistence type="predicted"/>
<reference evidence="1 2" key="1">
    <citation type="submission" date="2024-01" db="EMBL/GenBank/DDBJ databases">
        <title>Genome mining of biosynthetic gene clusters to explore secondary metabolites of Streptomyces sp.</title>
        <authorList>
            <person name="Baig A."/>
            <person name="Ajitkumar Shintre N."/>
            <person name="Kumar H."/>
            <person name="Anbarasu A."/>
            <person name="Ramaiah S."/>
        </authorList>
    </citation>
    <scope>NUCLEOTIDE SEQUENCE [LARGE SCALE GENOMIC DNA]</scope>
    <source>
        <strain evidence="1 2">A57</strain>
    </source>
</reference>
<comment type="caution">
    <text evidence="1">The sequence shown here is derived from an EMBL/GenBank/DDBJ whole genome shotgun (WGS) entry which is preliminary data.</text>
</comment>
<accession>A0ABV5E9W3</accession>
<evidence type="ECO:0000313" key="2">
    <source>
        <dbReference type="Proteomes" id="UP001585080"/>
    </source>
</evidence>
<protein>
    <submittedName>
        <fullName evidence="1">DUF3291 domain-containing protein</fullName>
    </submittedName>
</protein>
<dbReference type="EMBL" id="JAYMRP010000009">
    <property type="protein sequence ID" value="MFB8773645.1"/>
    <property type="molecule type" value="Genomic_DNA"/>
</dbReference>
<name>A0ABV5E9W3_9ACTN</name>
<keyword evidence="2" id="KW-1185">Reference proteome</keyword>
<organism evidence="1 2">
    <name type="scientific">Streptomyces broussonetiae</name>
    <dbReference type="NCBI Taxonomy" id="2686304"/>
    <lineage>
        <taxon>Bacteria</taxon>
        <taxon>Bacillati</taxon>
        <taxon>Actinomycetota</taxon>
        <taxon>Actinomycetes</taxon>
        <taxon>Kitasatosporales</taxon>
        <taxon>Streptomycetaceae</taxon>
        <taxon>Streptomyces</taxon>
    </lineage>
</organism>